<comment type="function">
    <text evidence="1">Catalyzes the hydroxylation of the N(6)-(4-aminobutyl)-L-lysine intermediate produced by deoxyhypusine synthase/DHPS on a critical lysine of the eukaryotic translation initiation factor 5A/eIF-5A. This is the second step of the post-translational modification of that lysine into an unusual amino acid residue named hypusine. Hypusination is unique to mature eIF-5A factor and is essential for its function.</text>
</comment>
<evidence type="ECO:0000313" key="3">
    <source>
        <dbReference type="Proteomes" id="UP000183080"/>
    </source>
</evidence>
<evidence type="ECO:0008006" key="4">
    <source>
        <dbReference type="Google" id="ProtNLM"/>
    </source>
</evidence>
<dbReference type="InterPro" id="IPR016024">
    <property type="entry name" value="ARM-type_fold"/>
</dbReference>
<dbReference type="Pfam" id="PF13646">
    <property type="entry name" value="HEAT_2"/>
    <property type="match status" value="2"/>
</dbReference>
<dbReference type="InterPro" id="IPR021133">
    <property type="entry name" value="HEAT_type_2"/>
</dbReference>
<dbReference type="InterPro" id="IPR011989">
    <property type="entry name" value="ARM-like"/>
</dbReference>
<reference evidence="2 3" key="1">
    <citation type="submission" date="2016-08" db="EMBL/GenBank/DDBJ databases">
        <title>New Insights into Marine Group III Euryarchaeota, from dark to light.</title>
        <authorList>
            <person name="Haro-Moreno J.M."/>
            <person name="Rodriguez-Valera F."/>
            <person name="Lopez-Garcia P."/>
            <person name="Moreira D."/>
            <person name="Martin-Cuadrado A.B."/>
        </authorList>
    </citation>
    <scope>NUCLEOTIDE SEQUENCE [LARGE SCALE GENOMIC DNA]</scope>
    <source>
        <strain evidence="2">CG-Epi1</strain>
    </source>
</reference>
<evidence type="ECO:0000256" key="1">
    <source>
        <dbReference type="ARBA" id="ARBA00045876"/>
    </source>
</evidence>
<dbReference type="PROSITE" id="PS50077">
    <property type="entry name" value="HEAT_REPEAT"/>
    <property type="match status" value="1"/>
</dbReference>
<dbReference type="PANTHER" id="PTHR12697:SF5">
    <property type="entry name" value="DEOXYHYPUSINE HYDROXYLASE"/>
    <property type="match status" value="1"/>
</dbReference>
<name>A0A1J5TJY3_9ARCH</name>
<dbReference type="GO" id="GO:0016491">
    <property type="term" value="F:oxidoreductase activity"/>
    <property type="evidence" value="ECO:0007669"/>
    <property type="project" value="TreeGrafter"/>
</dbReference>
<protein>
    <recommendedName>
        <fullName evidence="4">TOG domain-containing protein</fullName>
    </recommendedName>
</protein>
<dbReference type="Proteomes" id="UP000183080">
    <property type="component" value="Unassembled WGS sequence"/>
</dbReference>
<sequence>MGFRDRLQNLKDSVGQWADGAAGGSQDNKIEKNLTEMSAGTEIQRTAAIKALVIQAQTEEKWLDPIIDSFLRVLPDQMESPQEALIEGLMELRKVRPKRAKEIFEGMQSALDSPYPSVRSRVIDIWTTFSLKSKAKNSDTIADLFEMLSDDDKDVRYQTQESLSKIMNTIPKAALPALKQALRDDDWRVVYHSIVLLTEFAKKYPKPSVALAPEVVSAFNSGEKLKERAADCLGMLGLADPHSVKGAVPGLIKGIESKSSELRKAAAKAVGRIGSKDAMVVFHAVPKLAKVLKNDDWYVHTEVVKALGYIGSNKPTLVKPHLPIIKNRTTTGADRNICQAAEWAYKKAGGK</sequence>
<dbReference type="AlphaFoldDB" id="A0A1J5TJY3"/>
<dbReference type="SUPFAM" id="SSF48371">
    <property type="entry name" value="ARM repeat"/>
    <property type="match status" value="1"/>
</dbReference>
<dbReference type="EMBL" id="MIZA01000001">
    <property type="protein sequence ID" value="OIR21273.1"/>
    <property type="molecule type" value="Genomic_DNA"/>
</dbReference>
<organism evidence="2 3">
    <name type="scientific">Marine Group III euryarchaeote CG-Epi1</name>
    <dbReference type="NCBI Taxonomy" id="1888995"/>
    <lineage>
        <taxon>Archaea</taxon>
        <taxon>Methanobacteriati</taxon>
        <taxon>Thermoplasmatota</taxon>
        <taxon>Thermoplasmata</taxon>
        <taxon>Candidatus Thermoprofundales</taxon>
    </lineage>
</organism>
<dbReference type="Gene3D" id="1.25.10.10">
    <property type="entry name" value="Leucine-rich Repeat Variant"/>
    <property type="match status" value="2"/>
</dbReference>
<comment type="caution">
    <text evidence="2">The sequence shown here is derived from an EMBL/GenBank/DDBJ whole genome shotgun (WGS) entry which is preliminary data.</text>
</comment>
<proteinExistence type="predicted"/>
<evidence type="ECO:0000313" key="2">
    <source>
        <dbReference type="EMBL" id="OIR21273.1"/>
    </source>
</evidence>
<dbReference type="STRING" id="1888995.BD935_00635"/>
<gene>
    <name evidence="2" type="ORF">BD935_00635</name>
</gene>
<accession>A0A1J5TJY3</accession>
<dbReference type="PANTHER" id="PTHR12697">
    <property type="entry name" value="PBS LYASE HEAT-LIKE PROTEIN"/>
    <property type="match status" value="1"/>
</dbReference>